<sequence length="47" mass="5179">MTYLWRWDIGQPSNVIADSDAAAKAPGWRIVGVEASFLSPERAARCD</sequence>
<protein>
    <submittedName>
        <fullName evidence="1">Uncharacterized protein</fullName>
    </submittedName>
</protein>
<dbReference type="Proteomes" id="UP001431449">
    <property type="component" value="Unassembled WGS sequence"/>
</dbReference>
<reference evidence="1" key="1">
    <citation type="submission" date="2022-04" db="EMBL/GenBank/DDBJ databases">
        <title>Lysobacter sp. CAU 1642 isolated from sea sand.</title>
        <authorList>
            <person name="Kim W."/>
        </authorList>
    </citation>
    <scope>NUCLEOTIDE SEQUENCE</scope>
    <source>
        <strain evidence="1">CAU 1642</strain>
    </source>
</reference>
<accession>A0ABT0GHU1</accession>
<evidence type="ECO:0000313" key="1">
    <source>
        <dbReference type="EMBL" id="MCK7593580.1"/>
    </source>
</evidence>
<proteinExistence type="predicted"/>
<comment type="caution">
    <text evidence="1">The sequence shown here is derived from an EMBL/GenBank/DDBJ whole genome shotgun (WGS) entry which is preliminary data.</text>
</comment>
<name>A0ABT0GHU1_9GAMM</name>
<dbReference type="RefSeq" id="WP_248207333.1">
    <property type="nucleotide sequence ID" value="NZ_JALNMH010000005.1"/>
</dbReference>
<gene>
    <name evidence="1" type="ORF">M0G41_07855</name>
</gene>
<dbReference type="EMBL" id="JALNMH010000005">
    <property type="protein sequence ID" value="MCK7593580.1"/>
    <property type="molecule type" value="Genomic_DNA"/>
</dbReference>
<keyword evidence="2" id="KW-1185">Reference proteome</keyword>
<organism evidence="1 2">
    <name type="scientific">Pseudomarimonas salicorniae</name>
    <dbReference type="NCBI Taxonomy" id="2933270"/>
    <lineage>
        <taxon>Bacteria</taxon>
        <taxon>Pseudomonadati</taxon>
        <taxon>Pseudomonadota</taxon>
        <taxon>Gammaproteobacteria</taxon>
        <taxon>Lysobacterales</taxon>
        <taxon>Lysobacteraceae</taxon>
        <taxon>Pseudomarimonas</taxon>
    </lineage>
</organism>
<evidence type="ECO:0000313" key="2">
    <source>
        <dbReference type="Proteomes" id="UP001431449"/>
    </source>
</evidence>